<dbReference type="EMBL" id="PGCI01000032">
    <property type="protein sequence ID" value="PLW47326.1"/>
    <property type="molecule type" value="Genomic_DNA"/>
</dbReference>
<name>A0A2N5VBN3_9BASI</name>
<proteinExistence type="predicted"/>
<evidence type="ECO:0000313" key="2">
    <source>
        <dbReference type="Proteomes" id="UP000235392"/>
    </source>
</evidence>
<accession>A0A2N5VBN3</accession>
<comment type="caution">
    <text evidence="1">The sequence shown here is derived from an EMBL/GenBank/DDBJ whole genome shotgun (WGS) entry which is preliminary data.</text>
</comment>
<sequence length="137" mass="15734">MLDKLPKLFHAFKTNVSMHFETKPFEQILKRLEDYAIQNSLNARLTSSTTNTTLALLSLTKACTHCKKTGHQPANCWIKYPKRAPKTPAAHLTVQDNFSQSQLRKDLSDPTDFSYFQTANGVCHHVDEIRYEGIKYF</sequence>
<reference evidence="1 2" key="1">
    <citation type="submission" date="2017-11" db="EMBL/GenBank/DDBJ databases">
        <title>De novo assembly and phasing of dikaryotic genomes from two isolates of Puccinia coronata f. sp. avenae, the causal agent of oat crown rust.</title>
        <authorList>
            <person name="Miller M.E."/>
            <person name="Zhang Y."/>
            <person name="Omidvar V."/>
            <person name="Sperschneider J."/>
            <person name="Schwessinger B."/>
            <person name="Raley C."/>
            <person name="Palmer J.M."/>
            <person name="Garnica D."/>
            <person name="Upadhyaya N."/>
            <person name="Rathjen J."/>
            <person name="Taylor J.M."/>
            <person name="Park R.F."/>
            <person name="Dodds P.N."/>
            <person name="Hirsch C.D."/>
            <person name="Kianian S.F."/>
            <person name="Figueroa M."/>
        </authorList>
    </citation>
    <scope>NUCLEOTIDE SEQUENCE [LARGE SCALE GENOMIC DNA]</scope>
    <source>
        <strain evidence="1">12SD80</strain>
    </source>
</reference>
<protein>
    <submittedName>
        <fullName evidence="1">Uncharacterized protein</fullName>
    </submittedName>
</protein>
<dbReference type="AlphaFoldDB" id="A0A2N5VBN3"/>
<organism evidence="1 2">
    <name type="scientific">Puccinia coronata f. sp. avenae</name>
    <dbReference type="NCBI Taxonomy" id="200324"/>
    <lineage>
        <taxon>Eukaryota</taxon>
        <taxon>Fungi</taxon>
        <taxon>Dikarya</taxon>
        <taxon>Basidiomycota</taxon>
        <taxon>Pucciniomycotina</taxon>
        <taxon>Pucciniomycetes</taxon>
        <taxon>Pucciniales</taxon>
        <taxon>Pucciniaceae</taxon>
        <taxon>Puccinia</taxon>
    </lineage>
</organism>
<gene>
    <name evidence="1" type="ORF">PCASD_02607</name>
</gene>
<dbReference type="Proteomes" id="UP000235392">
    <property type="component" value="Unassembled WGS sequence"/>
</dbReference>
<evidence type="ECO:0000313" key="1">
    <source>
        <dbReference type="EMBL" id="PLW47326.1"/>
    </source>
</evidence>